<sequence length="105" mass="12516">MKEINDNEFNTLIKDTFERREVLEDIHRQVMMTMKKRKRHAEFCRWARLLAFCFGFPLLVMFMLYSAYEIIVSNSSSQTVIVSMVFFIATIFVFAYKAIGEFSFE</sequence>
<protein>
    <submittedName>
        <fullName evidence="2">Uncharacterized protein</fullName>
    </submittedName>
</protein>
<keyword evidence="1" id="KW-1133">Transmembrane helix</keyword>
<dbReference type="AlphaFoldDB" id="E7RML4"/>
<proteinExistence type="predicted"/>
<dbReference type="STRING" id="28134.SAMN05444288_0498"/>
<comment type="caution">
    <text evidence="2">The sequence shown here is derived from an EMBL/GenBank/DDBJ whole genome shotgun (WGS) entry which is preliminary data.</text>
</comment>
<organism evidence="2 3">
    <name type="scientific">Hoylesella oralis ATCC 33269</name>
    <dbReference type="NCBI Taxonomy" id="873533"/>
    <lineage>
        <taxon>Bacteria</taxon>
        <taxon>Pseudomonadati</taxon>
        <taxon>Bacteroidota</taxon>
        <taxon>Bacteroidia</taxon>
        <taxon>Bacteroidales</taxon>
        <taxon>Prevotellaceae</taxon>
        <taxon>Hoylesella</taxon>
    </lineage>
</organism>
<dbReference type="RefSeq" id="WP_004369053.1">
    <property type="nucleotide sequence ID" value="NZ_GL833119.1"/>
</dbReference>
<keyword evidence="1" id="KW-0472">Membrane</keyword>
<dbReference type="EMBL" id="AEPE02000002">
    <property type="protein sequence ID" value="EFZ37995.1"/>
    <property type="molecule type" value="Genomic_DNA"/>
</dbReference>
<keyword evidence="1" id="KW-0812">Transmembrane</keyword>
<evidence type="ECO:0000313" key="2">
    <source>
        <dbReference type="EMBL" id="EFZ37995.1"/>
    </source>
</evidence>
<gene>
    <name evidence="2" type="ORF">HMPREF0663_10364</name>
</gene>
<evidence type="ECO:0000256" key="1">
    <source>
        <dbReference type="SAM" id="Phobius"/>
    </source>
</evidence>
<accession>E7RML4</accession>
<evidence type="ECO:0000313" key="3">
    <source>
        <dbReference type="Proteomes" id="UP000005580"/>
    </source>
</evidence>
<dbReference type="HOGENOM" id="CLU_2234082_0_0_10"/>
<reference evidence="2" key="1">
    <citation type="submission" date="2011-01" db="EMBL/GenBank/DDBJ databases">
        <authorList>
            <person name="Muzny D."/>
            <person name="Qin X."/>
            <person name="Buhay C."/>
            <person name="Dugan-Rocha S."/>
            <person name="Ding Y."/>
            <person name="Chen G."/>
            <person name="Hawes A."/>
            <person name="Holder M."/>
            <person name="Jhangiani S."/>
            <person name="Johnson A."/>
            <person name="Khan Z."/>
            <person name="Li Z."/>
            <person name="Liu W."/>
            <person name="Liu X."/>
            <person name="Perez L."/>
            <person name="Shen H."/>
            <person name="Wang Q."/>
            <person name="Watt J."/>
            <person name="Xi L."/>
            <person name="Xin Y."/>
            <person name="Zhou J."/>
            <person name="Deng J."/>
            <person name="Jiang H."/>
            <person name="Liu Y."/>
            <person name="Qu J."/>
            <person name="Song X.-Z."/>
            <person name="Zhang L."/>
            <person name="Villasana D."/>
            <person name="Johnson A."/>
            <person name="Liu J."/>
            <person name="Liyanage D."/>
            <person name="Lorensuhewa L."/>
            <person name="Robinson T."/>
            <person name="Song A."/>
            <person name="Song B.-B."/>
            <person name="Dinh H."/>
            <person name="Thornton R."/>
            <person name="Coyle M."/>
            <person name="Francisco L."/>
            <person name="Jackson L."/>
            <person name="Javaid M."/>
            <person name="Korchina V."/>
            <person name="Kovar C."/>
            <person name="Mata R."/>
            <person name="Mathew T."/>
            <person name="Ngo R."/>
            <person name="Nguyen L."/>
            <person name="Nguyen N."/>
            <person name="Okwuonu G."/>
            <person name="Ongeri F."/>
            <person name="Pham C."/>
            <person name="Simmons D."/>
            <person name="Wilczek-Boney K."/>
            <person name="Hale W."/>
            <person name="Jakkamsetti A."/>
            <person name="Pham P."/>
            <person name="Ruth R."/>
            <person name="San Lucas F."/>
            <person name="Warren J."/>
            <person name="Zhang J."/>
            <person name="Zhao Z."/>
            <person name="Zhou C."/>
            <person name="Zhu D."/>
            <person name="Lee S."/>
            <person name="Bess C."/>
            <person name="Blankenburg K."/>
            <person name="Forbes L."/>
            <person name="Fu Q."/>
            <person name="Gubbala S."/>
            <person name="Hirani K."/>
            <person name="Jayaseelan J.C."/>
            <person name="Lara F."/>
            <person name="Munidasa M."/>
            <person name="Palculict T."/>
            <person name="Patil S."/>
            <person name="Pu L.-L."/>
            <person name="Saada N."/>
            <person name="Tang L."/>
            <person name="Weissenberger G."/>
            <person name="Zhu Y."/>
            <person name="Hemphill L."/>
            <person name="Shang Y."/>
            <person name="Youmans B."/>
            <person name="Ayvaz T."/>
            <person name="Ross M."/>
            <person name="Santibanez J."/>
            <person name="Aqrawi P."/>
            <person name="Gross S."/>
            <person name="Joshi V."/>
            <person name="Fowler G."/>
            <person name="Nazareth L."/>
            <person name="Reid J."/>
            <person name="Worley K."/>
            <person name="Petrosino J."/>
            <person name="Highlander S."/>
            <person name="Gibbs R."/>
        </authorList>
    </citation>
    <scope>NUCLEOTIDE SEQUENCE [LARGE SCALE GENOMIC DNA]</scope>
    <source>
        <strain evidence="2">ATCC 33269</strain>
    </source>
</reference>
<feature type="transmembrane region" description="Helical" evidence="1">
    <location>
        <begin position="80"/>
        <end position="99"/>
    </location>
</feature>
<feature type="transmembrane region" description="Helical" evidence="1">
    <location>
        <begin position="46"/>
        <end position="68"/>
    </location>
</feature>
<dbReference type="Proteomes" id="UP000005580">
    <property type="component" value="Unassembled WGS sequence"/>
</dbReference>
<name>E7RML4_9BACT</name>
<keyword evidence="3" id="KW-1185">Reference proteome</keyword>